<feature type="region of interest" description="Disordered" evidence="1">
    <location>
        <begin position="402"/>
        <end position="428"/>
    </location>
</feature>
<feature type="region of interest" description="Disordered" evidence="1">
    <location>
        <begin position="344"/>
        <end position="370"/>
    </location>
</feature>
<organism evidence="2 3">
    <name type="scientific">Rhizophagus irregularis (strain DAOM 197198w)</name>
    <name type="common">Glomus intraradices</name>
    <dbReference type="NCBI Taxonomy" id="1432141"/>
    <lineage>
        <taxon>Eukaryota</taxon>
        <taxon>Fungi</taxon>
        <taxon>Fungi incertae sedis</taxon>
        <taxon>Mucoromycota</taxon>
        <taxon>Glomeromycotina</taxon>
        <taxon>Glomeromycetes</taxon>
        <taxon>Glomerales</taxon>
        <taxon>Glomeraceae</taxon>
        <taxon>Rhizophagus</taxon>
    </lineage>
</organism>
<evidence type="ECO:0000313" key="3">
    <source>
        <dbReference type="Proteomes" id="UP000022910"/>
    </source>
</evidence>
<keyword evidence="3" id="KW-1185">Reference proteome</keyword>
<evidence type="ECO:0000256" key="1">
    <source>
        <dbReference type="SAM" id="MobiDB-lite"/>
    </source>
</evidence>
<reference evidence="2 3" key="1">
    <citation type="submission" date="2014-02" db="EMBL/GenBank/DDBJ databases">
        <title>Single nucleus genome sequencing reveals high similarity among nuclei of an endomycorrhizal fungus.</title>
        <authorList>
            <person name="Lin K."/>
            <person name="Geurts R."/>
            <person name="Zhang Z."/>
            <person name="Limpens E."/>
            <person name="Saunders D.G."/>
            <person name="Mu D."/>
            <person name="Pang E."/>
            <person name="Cao H."/>
            <person name="Cha H."/>
            <person name="Lin T."/>
            <person name="Zhou Q."/>
            <person name="Shang Y."/>
            <person name="Li Y."/>
            <person name="Ivanov S."/>
            <person name="Sharma T."/>
            <person name="Velzen R.V."/>
            <person name="Ruijter N.D."/>
            <person name="Aanen D.K."/>
            <person name="Win J."/>
            <person name="Kamoun S."/>
            <person name="Bisseling T."/>
            <person name="Huang S."/>
        </authorList>
    </citation>
    <scope>NUCLEOTIDE SEQUENCE [LARGE SCALE GENOMIC DNA]</scope>
    <source>
        <strain evidence="3">DAOM197198w</strain>
    </source>
</reference>
<dbReference type="EMBL" id="JEMT01017450">
    <property type="protein sequence ID" value="EXX68019.1"/>
    <property type="molecule type" value="Genomic_DNA"/>
</dbReference>
<dbReference type="OrthoDB" id="2339981at2759"/>
<feature type="compositionally biased region" description="Basic and acidic residues" evidence="1">
    <location>
        <begin position="34"/>
        <end position="46"/>
    </location>
</feature>
<feature type="region of interest" description="Disordered" evidence="1">
    <location>
        <begin position="477"/>
        <end position="499"/>
    </location>
</feature>
<feature type="region of interest" description="Disordered" evidence="1">
    <location>
        <begin position="1"/>
        <end position="207"/>
    </location>
</feature>
<dbReference type="Proteomes" id="UP000022910">
    <property type="component" value="Unassembled WGS sequence"/>
</dbReference>
<proteinExistence type="predicted"/>
<feature type="compositionally biased region" description="Basic residues" evidence="1">
    <location>
        <begin position="357"/>
        <end position="370"/>
    </location>
</feature>
<dbReference type="AlphaFoldDB" id="A0A015KKC1"/>
<evidence type="ECO:0000313" key="2">
    <source>
        <dbReference type="EMBL" id="EXX68019.1"/>
    </source>
</evidence>
<accession>A0A015KKC1</accession>
<sequence length="499" mass="60866">MQNSGEEFIRESPFQRRGRTIYNRKEPLYSGGSLHEKEKLVHERGRSRTPRNPPSLEERYNRKRERERDVSGERYNRERERERDVSGERYNRERERERDVSGERYNRERERERDVSGERYNRERERERDVSGERYNRERERERDVSGERYNRERERERDVSGERYNRERERERDVSGERYNRERERERDVSGGYGREKRRKRNESREIRNQEEITELRSIVMELTDKIEELHRNRSRTRIPSASPDTSASIKKARNNLEPMNKDYKKVFRDDVVNILKSLDASLQLDYKNRWTDIEIYVVQNVIPAIKRALGERFHYTDTGLKKVLQNYHRHQRDTYILSLNPQKQKANRQRTGINSRRKDKKERRQRGLKRMIDTKDQMLTDLEFSNLIKDLREIINDSNYHSDEVSETDEEEAQEEKNMKIRPSRNENTNHVLHVYDKKWRSQRLRILLQHADEVGEATQNLKIVRKRWYDDQMYIDNSKPPRNAPEWAISSSYQSE</sequence>
<feature type="compositionally biased region" description="Acidic residues" evidence="1">
    <location>
        <begin position="407"/>
        <end position="416"/>
    </location>
</feature>
<protein>
    <submittedName>
        <fullName evidence="2">Uncharacterized protein</fullName>
    </submittedName>
</protein>
<dbReference type="HOGENOM" id="CLU_042438_0_0_1"/>
<feature type="compositionally biased region" description="Basic and acidic residues" evidence="1">
    <location>
        <begin position="56"/>
        <end position="190"/>
    </location>
</feature>
<feature type="compositionally biased region" description="Polar residues" evidence="1">
    <location>
        <begin position="344"/>
        <end position="356"/>
    </location>
</feature>
<comment type="caution">
    <text evidence="2">The sequence shown here is derived from an EMBL/GenBank/DDBJ whole genome shotgun (WGS) entry which is preliminary data.</text>
</comment>
<gene>
    <name evidence="2" type="ORF">RirG_108920</name>
</gene>
<name>A0A015KKC1_RHIIW</name>